<dbReference type="NCBIfam" id="NF038116">
    <property type="entry name" value="Sden1266_dom"/>
    <property type="match status" value="1"/>
</dbReference>
<sequence>MSTQYKLAKMLTIAGLGGLLALPFAAVTAYAQAASSVNDNEVRVTASRQIVRGGRDGAATETVRHEFPALQTAGARQNSAAEKLSGASSVTRSQAISDDFWFYDADVILFNDFDNDGFFYGIDLLFDADTYFEAADVYAVVYLSLEGGPWNEYAATDDFTIYGASSDDEYVIVTELESGYPAGSYDLLIELYDAFDGTFLAEYGPVDSSALSFLDLEDRVRDRPYVEEVVVIGHGGGNGFGLLGMLVLPLLARRFSALRRKALA</sequence>
<evidence type="ECO:0008006" key="5">
    <source>
        <dbReference type="Google" id="ProtNLM"/>
    </source>
</evidence>
<keyword evidence="2" id="KW-0732">Signal</keyword>
<evidence type="ECO:0000313" key="4">
    <source>
        <dbReference type="Proteomes" id="UP000092695"/>
    </source>
</evidence>
<evidence type="ECO:0000313" key="3">
    <source>
        <dbReference type="EMBL" id="ANO50281.1"/>
    </source>
</evidence>
<dbReference type="KEGG" id="woc:BA177_02755"/>
<feature type="chain" id="PRO_5008260103" description="GlyGly-CTERM sorting domain-containing protein" evidence="2">
    <location>
        <begin position="34"/>
        <end position="264"/>
    </location>
</feature>
<feature type="signal peptide" evidence="2">
    <location>
        <begin position="1"/>
        <end position="33"/>
    </location>
</feature>
<name>A0A193LCV9_9GAMM</name>
<dbReference type="AlphaFoldDB" id="A0A193LCV9"/>
<proteinExistence type="predicted"/>
<evidence type="ECO:0000256" key="1">
    <source>
        <dbReference type="SAM" id="Phobius"/>
    </source>
</evidence>
<reference evidence="3 4" key="1">
    <citation type="submission" date="2016-06" db="EMBL/GenBank/DDBJ databases">
        <title>Complete genome sequence of a deep-branching marine Gamma Proteobacterium Woeseia oceani type strain XK5.</title>
        <authorList>
            <person name="Mu D."/>
            <person name="Du Z."/>
        </authorList>
    </citation>
    <scope>NUCLEOTIDE SEQUENCE [LARGE SCALE GENOMIC DNA]</scope>
    <source>
        <strain evidence="3 4">XK5</strain>
    </source>
</reference>
<dbReference type="RefSeq" id="WP_068612559.1">
    <property type="nucleotide sequence ID" value="NZ_CP016268.1"/>
</dbReference>
<protein>
    <recommendedName>
        <fullName evidence="5">GlyGly-CTERM sorting domain-containing protein</fullName>
    </recommendedName>
</protein>
<accession>A0A193LCV9</accession>
<gene>
    <name evidence="3" type="ORF">BA177_02755</name>
</gene>
<feature type="transmembrane region" description="Helical" evidence="1">
    <location>
        <begin position="229"/>
        <end position="251"/>
    </location>
</feature>
<keyword evidence="1" id="KW-0472">Membrane</keyword>
<dbReference type="OrthoDB" id="6322244at2"/>
<keyword evidence="4" id="KW-1185">Reference proteome</keyword>
<keyword evidence="1" id="KW-0812">Transmembrane</keyword>
<dbReference type="Proteomes" id="UP000092695">
    <property type="component" value="Chromosome"/>
</dbReference>
<dbReference type="EMBL" id="CP016268">
    <property type="protein sequence ID" value="ANO50281.1"/>
    <property type="molecule type" value="Genomic_DNA"/>
</dbReference>
<organism evidence="3 4">
    <name type="scientific">Woeseia oceani</name>
    <dbReference type="NCBI Taxonomy" id="1548547"/>
    <lineage>
        <taxon>Bacteria</taxon>
        <taxon>Pseudomonadati</taxon>
        <taxon>Pseudomonadota</taxon>
        <taxon>Gammaproteobacteria</taxon>
        <taxon>Woeseiales</taxon>
        <taxon>Woeseiaceae</taxon>
        <taxon>Woeseia</taxon>
    </lineage>
</organism>
<keyword evidence="1" id="KW-1133">Transmembrane helix</keyword>
<evidence type="ECO:0000256" key="2">
    <source>
        <dbReference type="SAM" id="SignalP"/>
    </source>
</evidence>